<dbReference type="Proteomes" id="UP000076962">
    <property type="component" value="Unassembled WGS sequence"/>
</dbReference>
<accession>A0A176S377</accession>
<evidence type="ECO:0000313" key="1">
    <source>
        <dbReference type="EMBL" id="OAD22470.1"/>
    </source>
</evidence>
<keyword evidence="1" id="KW-0808">Transferase</keyword>
<protein>
    <submittedName>
        <fullName evidence="1">Methyltransferase type 11</fullName>
    </submittedName>
</protein>
<keyword evidence="2" id="KW-1185">Reference proteome</keyword>
<gene>
    <name evidence="1" type="ORF">THIOM_001725</name>
</gene>
<dbReference type="EMBL" id="LUTY01000925">
    <property type="protein sequence ID" value="OAD22470.1"/>
    <property type="molecule type" value="Genomic_DNA"/>
</dbReference>
<name>A0A176S377_9GAMM</name>
<evidence type="ECO:0000313" key="2">
    <source>
        <dbReference type="Proteomes" id="UP000076962"/>
    </source>
</evidence>
<dbReference type="AlphaFoldDB" id="A0A176S377"/>
<comment type="caution">
    <text evidence="1">The sequence shown here is derived from an EMBL/GenBank/DDBJ whole genome shotgun (WGS) entry which is preliminary data.</text>
</comment>
<keyword evidence="1" id="KW-0489">Methyltransferase</keyword>
<sequence length="155" mass="17988">MYPVSDEQKARKFERIIPYLACPNCYAQFEFDKQQLFQKPFSCTECGSSYEYTGQHFNFLTEELKRKFKIVDTSSVSANDYDEIVLHIITQYQDGLILDCGAGKRHTDYPNVINFEIVPYPSTDILGVGEKLPFKDNTFDAVFFSCRLRTCERSI</sequence>
<dbReference type="GO" id="GO:0008168">
    <property type="term" value="F:methyltransferase activity"/>
    <property type="evidence" value="ECO:0007669"/>
    <property type="project" value="UniProtKB-KW"/>
</dbReference>
<organism evidence="1 2">
    <name type="scientific">Candidatus Thiomargarita nelsonii</name>
    <dbReference type="NCBI Taxonomy" id="1003181"/>
    <lineage>
        <taxon>Bacteria</taxon>
        <taxon>Pseudomonadati</taxon>
        <taxon>Pseudomonadota</taxon>
        <taxon>Gammaproteobacteria</taxon>
        <taxon>Thiotrichales</taxon>
        <taxon>Thiotrichaceae</taxon>
        <taxon>Thiomargarita</taxon>
    </lineage>
</organism>
<reference evidence="1 2" key="1">
    <citation type="submission" date="2016-05" db="EMBL/GenBank/DDBJ databases">
        <title>Single-cell genome of chain-forming Candidatus Thiomargarita nelsonii and comparison to other large sulfur-oxidizing bacteria.</title>
        <authorList>
            <person name="Winkel M."/>
            <person name="Salman V."/>
            <person name="Woyke T."/>
            <person name="Schulz-Vogt H."/>
            <person name="Richter M."/>
            <person name="Flood B."/>
            <person name="Bailey J."/>
            <person name="Amann R."/>
            <person name="Mussmann M."/>
        </authorList>
    </citation>
    <scope>NUCLEOTIDE SEQUENCE [LARGE SCALE GENOMIC DNA]</scope>
    <source>
        <strain evidence="1 2">THI036</strain>
    </source>
</reference>
<proteinExistence type="predicted"/>
<dbReference type="GO" id="GO:0032259">
    <property type="term" value="P:methylation"/>
    <property type="evidence" value="ECO:0007669"/>
    <property type="project" value="UniProtKB-KW"/>
</dbReference>